<dbReference type="CDD" id="cd00093">
    <property type="entry name" value="HTH_XRE"/>
    <property type="match status" value="1"/>
</dbReference>
<evidence type="ECO:0000313" key="3">
    <source>
        <dbReference type="Proteomes" id="UP000008703"/>
    </source>
</evidence>
<dbReference type="eggNOG" id="COG1396">
    <property type="taxonomic scope" value="Bacteria"/>
</dbReference>
<dbReference type="SUPFAM" id="SSF47413">
    <property type="entry name" value="lambda repressor-like DNA-binding domains"/>
    <property type="match status" value="1"/>
</dbReference>
<dbReference type="InterPro" id="IPR001387">
    <property type="entry name" value="Cro/C1-type_HTH"/>
</dbReference>
<name>G2PHV5_STRV4</name>
<dbReference type="AlphaFoldDB" id="G2PHV5"/>
<feature type="domain" description="HTH cro/C1-type" evidence="1">
    <location>
        <begin position="17"/>
        <end position="77"/>
    </location>
</feature>
<dbReference type="HOGENOM" id="CLU_626880_0_0_11"/>
<dbReference type="Gene3D" id="1.10.260.40">
    <property type="entry name" value="lambda repressor-like DNA-binding domains"/>
    <property type="match status" value="1"/>
</dbReference>
<evidence type="ECO:0000259" key="1">
    <source>
        <dbReference type="PROSITE" id="PS50943"/>
    </source>
</evidence>
<gene>
    <name evidence="2" type="ORF">Strvi_0130</name>
</gene>
<dbReference type="EMBL" id="CP002996">
    <property type="protein sequence ID" value="AEM88906.1"/>
    <property type="molecule type" value="Genomic_DNA"/>
</dbReference>
<dbReference type="GO" id="GO:0003677">
    <property type="term" value="F:DNA binding"/>
    <property type="evidence" value="ECO:0007669"/>
    <property type="project" value="InterPro"/>
</dbReference>
<evidence type="ECO:0000313" key="2">
    <source>
        <dbReference type="EMBL" id="AEM88906.1"/>
    </source>
</evidence>
<geneLocation type="plasmid" evidence="2 3">
    <name>pSTRVI02</name>
</geneLocation>
<accession>G2PHV5</accession>
<keyword evidence="2" id="KW-0614">Plasmid</keyword>
<dbReference type="PROSITE" id="PS50943">
    <property type="entry name" value="HTH_CROC1"/>
    <property type="match status" value="1"/>
</dbReference>
<reference evidence="2" key="1">
    <citation type="submission" date="2011-08" db="EMBL/GenBank/DDBJ databases">
        <title>Complete sequence of plasmid 2 of Streptomyces violaceusniger Tu 4113.</title>
        <authorList>
            <consortium name="US DOE Joint Genome Institute"/>
            <person name="Lucas S."/>
            <person name="Han J."/>
            <person name="Lapidus A."/>
            <person name="Cheng J.-F."/>
            <person name="Goodwin L."/>
            <person name="Pitluck S."/>
            <person name="Peters L."/>
            <person name="Ivanova N."/>
            <person name="Daligault H."/>
            <person name="Detter J.C."/>
            <person name="Han C."/>
            <person name="Tapia R."/>
            <person name="Land M."/>
            <person name="Hauser L."/>
            <person name="Kyrpides N."/>
            <person name="Ivanova N."/>
            <person name="Pagani I."/>
            <person name="Hagen A."/>
            <person name="Katz L."/>
            <person name="Fiedler H.-P."/>
            <person name="Keasling J."/>
            <person name="Fortman J."/>
            <person name="Woyke T."/>
        </authorList>
    </citation>
    <scope>NUCLEOTIDE SEQUENCE [LARGE SCALE GENOMIC DNA]</scope>
    <source>
        <strain evidence="2">Tu 4113</strain>
        <plasmid evidence="2">pSTRVI02</plasmid>
    </source>
</reference>
<proteinExistence type="predicted"/>
<dbReference type="Gene3D" id="1.25.40.10">
    <property type="entry name" value="Tetratricopeptide repeat domain"/>
    <property type="match status" value="1"/>
</dbReference>
<dbReference type="SUPFAM" id="SSF48452">
    <property type="entry name" value="TPR-like"/>
    <property type="match status" value="1"/>
</dbReference>
<protein>
    <recommendedName>
        <fullName evidence="1">HTH cro/C1-type domain-containing protein</fullName>
    </recommendedName>
</protein>
<keyword evidence="3" id="KW-1185">Reference proteome</keyword>
<dbReference type="KEGG" id="svl:Strvi_0130"/>
<dbReference type="InterPro" id="IPR010982">
    <property type="entry name" value="Lambda_DNA-bd_dom_sf"/>
</dbReference>
<dbReference type="InterPro" id="IPR011990">
    <property type="entry name" value="TPR-like_helical_dom_sf"/>
</dbReference>
<organism evidence="2 3">
    <name type="scientific">Streptomyces violaceusniger (strain Tu 4113)</name>
    <dbReference type="NCBI Taxonomy" id="653045"/>
    <lineage>
        <taxon>Bacteria</taxon>
        <taxon>Bacillati</taxon>
        <taxon>Actinomycetota</taxon>
        <taxon>Actinomycetes</taxon>
        <taxon>Kitasatosporales</taxon>
        <taxon>Streptomycetaceae</taxon>
        <taxon>Streptomyces</taxon>
        <taxon>Streptomyces violaceusniger group</taxon>
    </lineage>
</organism>
<dbReference type="Proteomes" id="UP000008703">
    <property type="component" value="Plasmid pSTRVI02"/>
</dbReference>
<sequence>MPPSLDPSTLRGFGAVLREARVSRGWSQKKVADQVNARCGVDSVTANDVYRWEKEIRTPDVYLEDVAAVLELDVDDFLVLTRGAGRPAQKAVTHFVHPITLDAGEMLEAAPTTEKARAEFDDLLEDDMWRRSFLKGAAGAGVAAAGVSAATGIGGREKLEAHRALRAAHGRLDNLSGAATIYSPAVAHHQEIMTWLMATRSAAERRHVQALAADTGGFIGFLQADLGLADAAFTSYREAAQHARQANDISCCANLVGQASRVLADHGDYAGARNLVDRALSIAGTQAHPAVRCWLHAVRAHHHAGLDAAPEARTDLRTAWRILEDVQDGEVPTYIGYLSESEINKWQGHVMWRLGRRNPAYLDAGQTALDAARATWPATSVRGAAEVLTSSARVHAARGARDIAIAYATQAVGVATTTRSARNQQSALAALDVAQQA</sequence>
<dbReference type="RefSeq" id="WP_014043841.1">
    <property type="nucleotide sequence ID" value="NC_015952.1"/>
</dbReference>